<dbReference type="EMBL" id="CP032337">
    <property type="protein sequence ID" value="QCO07463.1"/>
    <property type="molecule type" value="Genomic_DNA"/>
</dbReference>
<protein>
    <submittedName>
        <fullName evidence="2">Uncharacterized protein</fullName>
    </submittedName>
</protein>
<geneLocation type="plasmid" evidence="2 3">
    <name>p7</name>
</geneLocation>
<keyword evidence="1" id="KW-1133">Transmembrane helix</keyword>
<evidence type="ECO:0000313" key="3">
    <source>
        <dbReference type="Proteomes" id="UP000298596"/>
    </source>
</evidence>
<keyword evidence="2" id="KW-0614">Plasmid</keyword>
<gene>
    <name evidence="2" type="ORF">D3867_36885</name>
</gene>
<keyword evidence="1" id="KW-0472">Membrane</keyword>
<keyword evidence="1" id="KW-0812">Transmembrane</keyword>
<evidence type="ECO:0000256" key="1">
    <source>
        <dbReference type="SAM" id="Phobius"/>
    </source>
</evidence>
<feature type="transmembrane region" description="Helical" evidence="1">
    <location>
        <begin position="43"/>
        <end position="61"/>
    </location>
</feature>
<sequence>MHSIVLGLAALATRYVKVLGGIGLTLAIVAGVTTGDYSNAVKGAFVVGVALAALTLLSRLVKRSAP</sequence>
<organism evidence="2 3">
    <name type="scientific">Azospirillum brasilense</name>
    <dbReference type="NCBI Taxonomy" id="192"/>
    <lineage>
        <taxon>Bacteria</taxon>
        <taxon>Pseudomonadati</taxon>
        <taxon>Pseudomonadota</taxon>
        <taxon>Alphaproteobacteria</taxon>
        <taxon>Rhodospirillales</taxon>
        <taxon>Azospirillaceae</taxon>
        <taxon>Azospirillum</taxon>
    </lineage>
</organism>
<proteinExistence type="predicted"/>
<name>A0A4D8QF49_AZOBR</name>
<dbReference type="Proteomes" id="UP000298596">
    <property type="component" value="Plasmid p7"/>
</dbReference>
<evidence type="ECO:0000313" key="2">
    <source>
        <dbReference type="EMBL" id="QCO07463.1"/>
    </source>
</evidence>
<accession>A0A4D8QF49</accession>
<reference evidence="2 3" key="1">
    <citation type="submission" date="2018-09" db="EMBL/GenBank/DDBJ databases">
        <title>Whole genome based analysis of evolution and adaptive divergence in Indian and Brazilian strains of Azospirillum brasilense.</title>
        <authorList>
            <person name="Singh C."/>
            <person name="Tripathi A.K."/>
        </authorList>
    </citation>
    <scope>NUCLEOTIDE SEQUENCE [LARGE SCALE GENOMIC DNA]</scope>
    <source>
        <strain evidence="2 3">MTCC4036</strain>
        <plasmid evidence="2 3">p7</plasmid>
    </source>
</reference>
<dbReference type="AlphaFoldDB" id="A0A4D8QF49"/>